<comment type="similarity">
    <text evidence="1">Belongs to the helicase family. RecQ subfamily.</text>
</comment>
<dbReference type="InterPro" id="IPR027417">
    <property type="entry name" value="P-loop_NTPase"/>
</dbReference>
<organism evidence="11 12">
    <name type="scientific">Amanita muscaria (strain Koide BX008)</name>
    <dbReference type="NCBI Taxonomy" id="946122"/>
    <lineage>
        <taxon>Eukaryota</taxon>
        <taxon>Fungi</taxon>
        <taxon>Dikarya</taxon>
        <taxon>Basidiomycota</taxon>
        <taxon>Agaricomycotina</taxon>
        <taxon>Agaricomycetes</taxon>
        <taxon>Agaricomycetidae</taxon>
        <taxon>Agaricales</taxon>
        <taxon>Pluteineae</taxon>
        <taxon>Amanitaceae</taxon>
        <taxon>Amanita</taxon>
    </lineage>
</organism>
<accession>A0A0C2X7L0</accession>
<evidence type="ECO:0000256" key="5">
    <source>
        <dbReference type="ARBA" id="ARBA00023235"/>
    </source>
</evidence>
<reference evidence="11 12" key="1">
    <citation type="submission" date="2014-04" db="EMBL/GenBank/DDBJ databases">
        <title>Evolutionary Origins and Diversification of the Mycorrhizal Mutualists.</title>
        <authorList>
            <consortium name="DOE Joint Genome Institute"/>
            <consortium name="Mycorrhizal Genomics Consortium"/>
            <person name="Kohler A."/>
            <person name="Kuo A."/>
            <person name="Nagy L.G."/>
            <person name="Floudas D."/>
            <person name="Copeland A."/>
            <person name="Barry K.W."/>
            <person name="Cichocki N."/>
            <person name="Veneault-Fourrey C."/>
            <person name="LaButti K."/>
            <person name="Lindquist E.A."/>
            <person name="Lipzen A."/>
            <person name="Lundell T."/>
            <person name="Morin E."/>
            <person name="Murat C."/>
            <person name="Riley R."/>
            <person name="Ohm R."/>
            <person name="Sun H."/>
            <person name="Tunlid A."/>
            <person name="Henrissat B."/>
            <person name="Grigoriev I.V."/>
            <person name="Hibbett D.S."/>
            <person name="Martin F."/>
        </authorList>
    </citation>
    <scope>NUCLEOTIDE SEQUENCE [LARGE SCALE GENOMIC DNA]</scope>
    <source>
        <strain evidence="11 12">Koide BX008</strain>
    </source>
</reference>
<dbReference type="EMBL" id="KN818243">
    <property type="protein sequence ID" value="KIL65291.1"/>
    <property type="molecule type" value="Genomic_DNA"/>
</dbReference>
<keyword evidence="12" id="KW-1185">Reference proteome</keyword>
<dbReference type="STRING" id="946122.A0A0C2X7L0"/>
<dbReference type="InterPro" id="IPR018247">
    <property type="entry name" value="EF_Hand_1_Ca_BS"/>
</dbReference>
<dbReference type="GO" id="GO:0006310">
    <property type="term" value="P:DNA recombination"/>
    <property type="evidence" value="ECO:0007669"/>
    <property type="project" value="TreeGrafter"/>
</dbReference>
<evidence type="ECO:0000256" key="2">
    <source>
        <dbReference type="ARBA" id="ARBA00022741"/>
    </source>
</evidence>
<dbReference type="InParanoid" id="A0A0C2X7L0"/>
<dbReference type="SMART" id="SM00487">
    <property type="entry name" value="DEXDc"/>
    <property type="match status" value="1"/>
</dbReference>
<keyword evidence="4" id="KW-0238">DNA-binding</keyword>
<evidence type="ECO:0000256" key="7">
    <source>
        <dbReference type="ARBA" id="ARBA00034808"/>
    </source>
</evidence>
<gene>
    <name evidence="11" type="ORF">M378DRAFT_24106</name>
</gene>
<evidence type="ECO:0000256" key="3">
    <source>
        <dbReference type="ARBA" id="ARBA00022840"/>
    </source>
</evidence>
<evidence type="ECO:0000313" key="11">
    <source>
        <dbReference type="EMBL" id="KIL65291.1"/>
    </source>
</evidence>
<feature type="domain" description="Helicase C-terminal" evidence="10">
    <location>
        <begin position="241"/>
        <end position="396"/>
    </location>
</feature>
<keyword evidence="5" id="KW-0413">Isomerase</keyword>
<dbReference type="SUPFAM" id="SSF52540">
    <property type="entry name" value="P-loop containing nucleoside triphosphate hydrolases"/>
    <property type="match status" value="1"/>
</dbReference>
<keyword evidence="3" id="KW-0067">ATP-binding</keyword>
<dbReference type="PROSITE" id="PS51194">
    <property type="entry name" value="HELICASE_CTER"/>
    <property type="match status" value="1"/>
</dbReference>
<dbReference type="PROSITE" id="PS51192">
    <property type="entry name" value="HELICASE_ATP_BIND_1"/>
    <property type="match status" value="1"/>
</dbReference>
<sequence length="644" mass="72498">MEGQIPQWPNGPRHFQVDCWVHTLEKSPVILIAPTGGGKTAAFFGPVLILQHLLQHRHPGIPQPPPRPTALIVTLLIELGNNHAREMQEFGLSALSLNAKALTDASNEGRNLYNEICQGRWSIVFISPERLISREFDHLLRDKVFQQNLVLLGIDEAHVLVPWGRDFRVAYRQIGSLHKRLPSHVARIAVTATLAPGKDFNALLEALQLKGEGFHCVRLSSERPNVRTVVTDLSRSLNTYTFPDIRFVFQPGIKAVVYCSTIELGFRVAAYGWQQYPPGAERLKNVRLWNSMTSASYNSRTLELFRDNVNTSVIIATVAFGMGMNIKNITHSINLGLPDTLEALVQQNGRAGRDLQSESCGWTFVEPSILSALFKDKSRTGAVNKREIDDHLRSFLQAHFNRTCLEVVKNQIFSNPGDRSHLPCLEAQRNLPCSSCIPFSNHLSPAPPPLNDSLQLDSHTVEKLKVYGPALPAPPLIKEYRQHATAWLNDFADKRWALKDTAFARMCPSHVFWSGDILNLILDNFHLLRSLDSIRSLLIGWEHFTNDTEPLFELIEHLNHQYDERRLQKKVLATRKAAETRAKRKAQLGSNKENVEPQQASQTPSQQPLQVSQSLKIRIPALSSLKRTVPEDDASSITKRPKNV</sequence>
<dbReference type="PROSITE" id="PS00018">
    <property type="entry name" value="EF_HAND_1"/>
    <property type="match status" value="1"/>
</dbReference>
<dbReference type="OrthoDB" id="3260945at2759"/>
<evidence type="ECO:0000256" key="4">
    <source>
        <dbReference type="ARBA" id="ARBA00023125"/>
    </source>
</evidence>
<dbReference type="InterPro" id="IPR011545">
    <property type="entry name" value="DEAD/DEAH_box_helicase_dom"/>
</dbReference>
<dbReference type="Gene3D" id="3.40.50.300">
    <property type="entry name" value="P-loop containing nucleotide triphosphate hydrolases"/>
    <property type="match status" value="2"/>
</dbReference>
<evidence type="ECO:0000259" key="10">
    <source>
        <dbReference type="PROSITE" id="PS51194"/>
    </source>
</evidence>
<name>A0A0C2X7L0_AMAMK</name>
<feature type="region of interest" description="Disordered" evidence="8">
    <location>
        <begin position="575"/>
        <end position="612"/>
    </location>
</feature>
<dbReference type="GO" id="GO:0005737">
    <property type="term" value="C:cytoplasm"/>
    <property type="evidence" value="ECO:0007669"/>
    <property type="project" value="TreeGrafter"/>
</dbReference>
<dbReference type="PANTHER" id="PTHR13710">
    <property type="entry name" value="DNA HELICASE RECQ FAMILY MEMBER"/>
    <property type="match status" value="1"/>
</dbReference>
<dbReference type="InterPro" id="IPR014001">
    <property type="entry name" value="Helicase_ATP-bd"/>
</dbReference>
<dbReference type="GO" id="GO:0043138">
    <property type="term" value="F:3'-5' DNA helicase activity"/>
    <property type="evidence" value="ECO:0007669"/>
    <property type="project" value="UniProtKB-EC"/>
</dbReference>
<dbReference type="PANTHER" id="PTHR13710:SF105">
    <property type="entry name" value="ATP-DEPENDENT DNA HELICASE Q1"/>
    <property type="match status" value="1"/>
</dbReference>
<feature type="compositionally biased region" description="Low complexity" evidence="8">
    <location>
        <begin position="597"/>
        <end position="612"/>
    </location>
</feature>
<feature type="domain" description="Helicase ATP-binding" evidence="9">
    <location>
        <begin position="20"/>
        <end position="212"/>
    </location>
</feature>
<evidence type="ECO:0000256" key="8">
    <source>
        <dbReference type="SAM" id="MobiDB-lite"/>
    </source>
</evidence>
<dbReference type="GO" id="GO:0005694">
    <property type="term" value="C:chromosome"/>
    <property type="evidence" value="ECO:0007669"/>
    <property type="project" value="TreeGrafter"/>
</dbReference>
<dbReference type="GO" id="GO:0005524">
    <property type="term" value="F:ATP binding"/>
    <property type="evidence" value="ECO:0007669"/>
    <property type="project" value="UniProtKB-KW"/>
</dbReference>
<proteinExistence type="inferred from homology"/>
<protein>
    <recommendedName>
        <fullName evidence="7">DNA 3'-5' helicase</fullName>
        <ecNumber evidence="7">5.6.2.4</ecNumber>
    </recommendedName>
</protein>
<evidence type="ECO:0000256" key="1">
    <source>
        <dbReference type="ARBA" id="ARBA00005446"/>
    </source>
</evidence>
<dbReference type="GO" id="GO:0006281">
    <property type="term" value="P:DNA repair"/>
    <property type="evidence" value="ECO:0007669"/>
    <property type="project" value="TreeGrafter"/>
</dbReference>
<keyword evidence="2" id="KW-0547">Nucleotide-binding</keyword>
<dbReference type="GO" id="GO:0003677">
    <property type="term" value="F:DNA binding"/>
    <property type="evidence" value="ECO:0007669"/>
    <property type="project" value="UniProtKB-KW"/>
</dbReference>
<dbReference type="InterPro" id="IPR001650">
    <property type="entry name" value="Helicase_C-like"/>
</dbReference>
<dbReference type="Pfam" id="PF00270">
    <property type="entry name" value="DEAD"/>
    <property type="match status" value="1"/>
</dbReference>
<dbReference type="Proteomes" id="UP000054549">
    <property type="component" value="Unassembled WGS sequence"/>
</dbReference>
<evidence type="ECO:0000256" key="6">
    <source>
        <dbReference type="ARBA" id="ARBA00034617"/>
    </source>
</evidence>
<dbReference type="Pfam" id="PF00271">
    <property type="entry name" value="Helicase_C"/>
    <property type="match status" value="1"/>
</dbReference>
<dbReference type="AlphaFoldDB" id="A0A0C2X7L0"/>
<comment type="catalytic activity">
    <reaction evidence="6">
        <text>Couples ATP hydrolysis with the unwinding of duplex DNA by translocating in the 3'-5' direction.</text>
        <dbReference type="EC" id="5.6.2.4"/>
    </reaction>
</comment>
<dbReference type="GO" id="GO:0009378">
    <property type="term" value="F:four-way junction helicase activity"/>
    <property type="evidence" value="ECO:0007669"/>
    <property type="project" value="TreeGrafter"/>
</dbReference>
<evidence type="ECO:0000313" key="12">
    <source>
        <dbReference type="Proteomes" id="UP000054549"/>
    </source>
</evidence>
<dbReference type="SMART" id="SM00490">
    <property type="entry name" value="HELICc"/>
    <property type="match status" value="1"/>
</dbReference>
<evidence type="ECO:0000259" key="9">
    <source>
        <dbReference type="PROSITE" id="PS51192"/>
    </source>
</evidence>
<dbReference type="HOGENOM" id="CLU_010294_2_0_1"/>
<dbReference type="EC" id="5.6.2.4" evidence="7"/>